<proteinExistence type="predicted"/>
<evidence type="ECO:0000313" key="1">
    <source>
        <dbReference type="EMBL" id="KAI0049071.1"/>
    </source>
</evidence>
<accession>A0ACB8RZ13</accession>
<reference evidence="1" key="1">
    <citation type="submission" date="2021-02" db="EMBL/GenBank/DDBJ databases">
        <authorList>
            <consortium name="DOE Joint Genome Institute"/>
            <person name="Ahrendt S."/>
            <person name="Looney B.P."/>
            <person name="Miyauchi S."/>
            <person name="Morin E."/>
            <person name="Drula E."/>
            <person name="Courty P.E."/>
            <person name="Chicoki N."/>
            <person name="Fauchery L."/>
            <person name="Kohler A."/>
            <person name="Kuo A."/>
            <person name="Labutti K."/>
            <person name="Pangilinan J."/>
            <person name="Lipzen A."/>
            <person name="Riley R."/>
            <person name="Andreopoulos W."/>
            <person name="He G."/>
            <person name="Johnson J."/>
            <person name="Barry K.W."/>
            <person name="Grigoriev I.V."/>
            <person name="Nagy L."/>
            <person name="Hibbett D."/>
            <person name="Henrissat B."/>
            <person name="Matheny P.B."/>
            <person name="Labbe J."/>
            <person name="Martin F."/>
        </authorList>
    </citation>
    <scope>NUCLEOTIDE SEQUENCE</scope>
    <source>
        <strain evidence="1">FP105234-sp</strain>
    </source>
</reference>
<evidence type="ECO:0000313" key="2">
    <source>
        <dbReference type="Proteomes" id="UP000814033"/>
    </source>
</evidence>
<dbReference type="EMBL" id="MU275878">
    <property type="protein sequence ID" value="KAI0049071.1"/>
    <property type="molecule type" value="Genomic_DNA"/>
</dbReference>
<reference evidence="1" key="2">
    <citation type="journal article" date="2022" name="New Phytol.">
        <title>Evolutionary transition to the ectomycorrhizal habit in the genomes of a hyperdiverse lineage of mushroom-forming fungi.</title>
        <authorList>
            <person name="Looney B."/>
            <person name="Miyauchi S."/>
            <person name="Morin E."/>
            <person name="Drula E."/>
            <person name="Courty P.E."/>
            <person name="Kohler A."/>
            <person name="Kuo A."/>
            <person name="LaButti K."/>
            <person name="Pangilinan J."/>
            <person name="Lipzen A."/>
            <person name="Riley R."/>
            <person name="Andreopoulos W."/>
            <person name="He G."/>
            <person name="Johnson J."/>
            <person name="Nolan M."/>
            <person name="Tritt A."/>
            <person name="Barry K.W."/>
            <person name="Grigoriev I.V."/>
            <person name="Nagy L.G."/>
            <person name="Hibbett D."/>
            <person name="Henrissat B."/>
            <person name="Matheny P.B."/>
            <person name="Labbe J."/>
            <person name="Martin F.M."/>
        </authorList>
    </citation>
    <scope>NUCLEOTIDE SEQUENCE</scope>
    <source>
        <strain evidence="1">FP105234-sp</strain>
    </source>
</reference>
<name>A0ACB8RZ13_9AGAM</name>
<comment type="caution">
    <text evidence="1">The sequence shown here is derived from an EMBL/GenBank/DDBJ whole genome shotgun (WGS) entry which is preliminary data.</text>
</comment>
<dbReference type="Proteomes" id="UP000814033">
    <property type="component" value="Unassembled WGS sequence"/>
</dbReference>
<sequence>MSDGFGAPPVIPPEFQIYDSYVEDPKWQHKFTAIYASIIGAAIVLSLPRLVRAMKARREFTGLLGVWEDVSGQRRYVSMGDGKKVPERRRKVMAGWINMVTSVLLWSPLGVGLTLGQVIISVVYIVVVLVCIVTKAPLLDNPNRAGFIALAQLPVVFLFATKNSLLSLVLGPGNGYEKLNYVHRWAGRGMFLGAVIHGALWIRNHLQYGLPILGQQKETSGVAAFALLCVIVLSSLRPVRVFFHQIFFYIHVLSFVSFFVTICYHTVYAAPWIYPPLAFYGLDFLMRLLRMRIKDASLTAVDREMTLIRVHDCDGGWEAGQHVRLRVFFEGRVFESHPLTIANAPPATSCLSSPTITLGARVRGDWTRALHTYARSEEERLESVLDAKLIGPIDVPVQVMLDGPYGGCRLDLGEYESVILFAGGAGATFTLGLLDDIVGRCVKLGRPNGERTRRIEFAWAIRSFGCIEWFAPMLLEIAQTAAGSSLDLHVSIFVTCLCNPEAVPPIPNSVVTIERPSVQAMLKTLLAPPAADAKEEEERDGLQWVGDGGGVAVCASGPESLTREARNAVARLAPTHSRRMGGIALHTEAFHL</sequence>
<organism evidence="1 2">
    <name type="scientific">Auriscalpium vulgare</name>
    <dbReference type="NCBI Taxonomy" id="40419"/>
    <lineage>
        <taxon>Eukaryota</taxon>
        <taxon>Fungi</taxon>
        <taxon>Dikarya</taxon>
        <taxon>Basidiomycota</taxon>
        <taxon>Agaricomycotina</taxon>
        <taxon>Agaricomycetes</taxon>
        <taxon>Russulales</taxon>
        <taxon>Auriscalpiaceae</taxon>
        <taxon>Auriscalpium</taxon>
    </lineage>
</organism>
<gene>
    <name evidence="1" type="ORF">FA95DRAFT_1489888</name>
</gene>
<protein>
    <submittedName>
        <fullName evidence="1">Iron reductase</fullName>
    </submittedName>
</protein>
<keyword evidence="2" id="KW-1185">Reference proteome</keyword>